<evidence type="ECO:0000313" key="3">
    <source>
        <dbReference type="EMBL" id="CAA7038093.1"/>
    </source>
</evidence>
<keyword evidence="5" id="KW-1185">Reference proteome</keyword>
<evidence type="ECO:0000313" key="2">
    <source>
        <dbReference type="EMBL" id="CAA7017513.1"/>
    </source>
</evidence>
<protein>
    <recommendedName>
        <fullName evidence="1">Endonuclease/exonuclease/phosphatase domain-containing protein</fullName>
    </recommendedName>
</protein>
<proteinExistence type="predicted"/>
<sequence>MLFLMETKQSDDYVRDVGVQLGYDQMKIVSPQGLSGGLVVFWKNFVSVSCISFDSRLIDIHVEYKAFQFYLSCVYGHPIPSQRNHLWEKLQRIAVHRLGPWMMCGDFNEILSNAEKKGGRIRSESSFRNFRLMMETCDMQDIRSKGNPFNWVGNTRSGIVECCLDRVLANSEWRRLYPASETKFLDIAESDHRPLLVIIEYEERIKRGQFQYDKRLCQEEDFVETVRHFWKHKSSHIQDFSVKLKVCRTEMAKWKRRHRFNSVEDIQTIRTQLDRALRDPTVAAWEIRSLRANLNKAYHNEEVFWHVKSRNK</sequence>
<evidence type="ECO:0000259" key="1">
    <source>
        <dbReference type="Pfam" id="PF03372"/>
    </source>
</evidence>
<dbReference type="Gene3D" id="3.60.10.10">
    <property type="entry name" value="Endonuclease/exonuclease/phosphatase"/>
    <property type="match status" value="1"/>
</dbReference>
<dbReference type="Pfam" id="PF03372">
    <property type="entry name" value="Exo_endo_phos"/>
    <property type="match status" value="1"/>
</dbReference>
<dbReference type="OrthoDB" id="1107094at2759"/>
<accession>A0A6D2HSG2</accession>
<dbReference type="InterPro" id="IPR036691">
    <property type="entry name" value="Endo/exonu/phosph_ase_sf"/>
</dbReference>
<feature type="domain" description="Endonuclease/exonuclease/phosphatase" evidence="1">
    <location>
        <begin position="2"/>
        <end position="192"/>
    </location>
</feature>
<dbReference type="PANTHER" id="PTHR33710">
    <property type="entry name" value="BNAC02G09200D PROTEIN"/>
    <property type="match status" value="1"/>
</dbReference>
<evidence type="ECO:0000313" key="4">
    <source>
        <dbReference type="EMBL" id="CAA7056507.1"/>
    </source>
</evidence>
<gene>
    <name evidence="3" type="ORF">MERR_LOCUS25328</name>
    <name evidence="4" type="ORF">MERR_LOCUS43743</name>
    <name evidence="2" type="ORF">MERR_LOCUS4748</name>
</gene>
<reference evidence="2 5" key="1">
    <citation type="submission" date="2020-01" db="EMBL/GenBank/DDBJ databases">
        <authorList>
            <person name="Mishra B."/>
        </authorList>
    </citation>
    <scope>NUCLEOTIDE SEQUENCE [LARGE SCALE GENOMIC DNA]</scope>
</reference>
<dbReference type="InterPro" id="IPR005135">
    <property type="entry name" value="Endo/exonuclease/phosphatase"/>
</dbReference>
<organism evidence="2 5">
    <name type="scientific">Microthlaspi erraticum</name>
    <dbReference type="NCBI Taxonomy" id="1685480"/>
    <lineage>
        <taxon>Eukaryota</taxon>
        <taxon>Viridiplantae</taxon>
        <taxon>Streptophyta</taxon>
        <taxon>Embryophyta</taxon>
        <taxon>Tracheophyta</taxon>
        <taxon>Spermatophyta</taxon>
        <taxon>Magnoliopsida</taxon>
        <taxon>eudicotyledons</taxon>
        <taxon>Gunneridae</taxon>
        <taxon>Pentapetalae</taxon>
        <taxon>rosids</taxon>
        <taxon>malvids</taxon>
        <taxon>Brassicales</taxon>
        <taxon>Brassicaceae</taxon>
        <taxon>Coluteocarpeae</taxon>
        <taxon>Microthlaspi</taxon>
    </lineage>
</organism>
<evidence type="ECO:0000313" key="5">
    <source>
        <dbReference type="Proteomes" id="UP000467841"/>
    </source>
</evidence>
<dbReference type="SUPFAM" id="SSF56219">
    <property type="entry name" value="DNase I-like"/>
    <property type="match status" value="1"/>
</dbReference>
<dbReference type="PANTHER" id="PTHR33710:SF62">
    <property type="entry name" value="DUF4283 DOMAIN PROTEIN"/>
    <property type="match status" value="1"/>
</dbReference>
<dbReference type="EMBL" id="CACVBM020001642">
    <property type="protein sequence ID" value="CAA7056507.1"/>
    <property type="molecule type" value="Genomic_DNA"/>
</dbReference>
<dbReference type="GO" id="GO:0003824">
    <property type="term" value="F:catalytic activity"/>
    <property type="evidence" value="ECO:0007669"/>
    <property type="project" value="InterPro"/>
</dbReference>
<dbReference type="EMBL" id="CACVBM020001185">
    <property type="protein sequence ID" value="CAA7038093.1"/>
    <property type="molecule type" value="Genomic_DNA"/>
</dbReference>
<dbReference type="Proteomes" id="UP000467841">
    <property type="component" value="Unassembled WGS sequence"/>
</dbReference>
<dbReference type="EMBL" id="CACVBM020000333">
    <property type="protein sequence ID" value="CAA7017513.1"/>
    <property type="molecule type" value="Genomic_DNA"/>
</dbReference>
<dbReference type="AlphaFoldDB" id="A0A6D2HSG2"/>
<name>A0A6D2HSG2_9BRAS</name>